<evidence type="ECO:0000313" key="3">
    <source>
        <dbReference type="Proteomes" id="UP000187412"/>
    </source>
</evidence>
<organism evidence="2 3">
    <name type="scientific">Paenibacillus borealis</name>
    <dbReference type="NCBI Taxonomy" id="160799"/>
    <lineage>
        <taxon>Bacteria</taxon>
        <taxon>Bacillati</taxon>
        <taxon>Bacillota</taxon>
        <taxon>Bacilli</taxon>
        <taxon>Bacillales</taxon>
        <taxon>Paenibacillaceae</taxon>
        <taxon>Paenibacillus</taxon>
    </lineage>
</organism>
<evidence type="ECO:0000313" key="2">
    <source>
        <dbReference type="EMBL" id="OMD37024.1"/>
    </source>
</evidence>
<gene>
    <name evidence="2" type="ORF">BSK56_31690</name>
</gene>
<accession>A0ABX3GTU7</accession>
<dbReference type="EMBL" id="MPTB01000073">
    <property type="protein sequence ID" value="OMD37024.1"/>
    <property type="molecule type" value="Genomic_DNA"/>
</dbReference>
<reference evidence="2 3" key="1">
    <citation type="submission" date="2016-10" db="EMBL/GenBank/DDBJ databases">
        <title>Paenibacillus species isolates.</title>
        <authorList>
            <person name="Beno S.M."/>
        </authorList>
    </citation>
    <scope>NUCLEOTIDE SEQUENCE [LARGE SCALE GENOMIC DNA]</scope>
    <source>
        <strain evidence="2 3">FSL H7-0744</strain>
    </source>
</reference>
<dbReference type="Pfam" id="PF01844">
    <property type="entry name" value="HNH"/>
    <property type="match status" value="1"/>
</dbReference>
<evidence type="ECO:0000259" key="1">
    <source>
        <dbReference type="Pfam" id="PF01844"/>
    </source>
</evidence>
<sequence>MYKVIENIDFLRPYHQLVCDILKALRRSSRQNVTYTKLTLKNNLISINPLFSSIVNRGAFLDNIHKLKDSQVDIYKEYGSSVRRYKSILNRKWNGRSKLNHTSSKEIKNVFIFFYENLVEYKTLNEAFFQNVNSLSNFRAIMSLNKVCPYCDINKINKDSVSVDHYLPKSTFPILSIYPDNLIVSCKACNESIKGENYLLPIIHPYYEDVSSYFTFVINDSNEEKFEIEIKMNKDNSKLLSEKVQNFLSLFKIKERYEIDMIGDLKDFRQDIRKRAYAELRGIARNRNITDVDIRECTENSYKEAIIQNELLHRAVDGTKIKNDYINQILQRGDFQSDIDYLESQFGGIGNLFN</sequence>
<protein>
    <recommendedName>
        <fullName evidence="1">HNH domain-containing protein</fullName>
    </recommendedName>
</protein>
<dbReference type="Proteomes" id="UP000187412">
    <property type="component" value="Unassembled WGS sequence"/>
</dbReference>
<comment type="caution">
    <text evidence="2">The sequence shown here is derived from an EMBL/GenBank/DDBJ whole genome shotgun (WGS) entry which is preliminary data.</text>
</comment>
<dbReference type="RefSeq" id="WP_076114360.1">
    <property type="nucleotide sequence ID" value="NZ_MPTB01000073.1"/>
</dbReference>
<keyword evidence="3" id="KW-1185">Reference proteome</keyword>
<dbReference type="Gene3D" id="1.10.30.50">
    <property type="match status" value="1"/>
</dbReference>
<feature type="domain" description="HNH" evidence="1">
    <location>
        <begin position="148"/>
        <end position="192"/>
    </location>
</feature>
<name>A0ABX3GTU7_PAEBO</name>
<proteinExistence type="predicted"/>
<dbReference type="InterPro" id="IPR002711">
    <property type="entry name" value="HNH"/>
</dbReference>